<feature type="binding site" evidence="18">
    <location>
        <position position="73"/>
    </location>
    <ligand>
        <name>a divalent metal cation</name>
        <dbReference type="ChEBI" id="CHEBI:60240"/>
    </ligand>
</feature>
<keyword evidence="10 19" id="KW-1133">Transmembrane helix</keyword>
<comment type="caution">
    <text evidence="20">The sequence shown here is derived from an EMBL/GenBank/DDBJ whole genome shotgun (WGS) entry which is preliminary data.</text>
</comment>
<keyword evidence="9 17" id="KW-0067">ATP-binding</keyword>
<keyword evidence="12 19" id="KW-0472">Membrane</keyword>
<comment type="similarity">
    <text evidence="2">Belongs to the bacterial diacylglycerol kinase family.</text>
</comment>
<protein>
    <submittedName>
        <fullName evidence="20">Diacylglycerol kinase</fullName>
    </submittedName>
</protein>
<evidence type="ECO:0000256" key="8">
    <source>
        <dbReference type="ARBA" id="ARBA00022777"/>
    </source>
</evidence>
<evidence type="ECO:0000256" key="19">
    <source>
        <dbReference type="SAM" id="Phobius"/>
    </source>
</evidence>
<keyword evidence="3" id="KW-1003">Cell membrane</keyword>
<dbReference type="GO" id="GO:0005524">
    <property type="term" value="F:ATP binding"/>
    <property type="evidence" value="ECO:0007669"/>
    <property type="project" value="UniProtKB-KW"/>
</dbReference>
<feature type="binding site" evidence="17">
    <location>
        <position position="73"/>
    </location>
    <ligand>
        <name>ATP</name>
        <dbReference type="ChEBI" id="CHEBI:30616"/>
    </ligand>
</feature>
<dbReference type="RefSeq" id="WP_078498690.1">
    <property type="nucleotide sequence ID" value="NZ_MSZX01000004.1"/>
</dbReference>
<keyword evidence="21" id="KW-1185">Reference proteome</keyword>
<dbReference type="GO" id="GO:0008654">
    <property type="term" value="P:phospholipid biosynthetic process"/>
    <property type="evidence" value="ECO:0007669"/>
    <property type="project" value="UniProtKB-KW"/>
</dbReference>
<dbReference type="InterPro" id="IPR033717">
    <property type="entry name" value="UDPK"/>
</dbReference>
<evidence type="ECO:0000313" key="20">
    <source>
        <dbReference type="EMBL" id="OPA78414.1"/>
    </source>
</evidence>
<keyword evidence="5" id="KW-0808">Transferase</keyword>
<evidence type="ECO:0000256" key="9">
    <source>
        <dbReference type="ARBA" id="ARBA00022840"/>
    </source>
</evidence>
<accession>A0A1T2XEU6</accession>
<keyword evidence="13" id="KW-0594">Phospholipid biosynthesis</keyword>
<dbReference type="GO" id="GO:0046872">
    <property type="term" value="F:metal ion binding"/>
    <property type="evidence" value="ECO:0007669"/>
    <property type="project" value="UniProtKB-KW"/>
</dbReference>
<feature type="transmembrane region" description="Helical" evidence="19">
    <location>
        <begin position="52"/>
        <end position="72"/>
    </location>
</feature>
<sequence length="127" mass="14298">MSPTRYSENRFKVALTGVLQAIREERHMPFHIAMGILMVIAGWFFSISKVEWLVLLLTIALVITTELMNTAIERTVDLVTEEIHPLAKSAKDIAAGAVIVTAAFAVIIGIIIFYTPVMDWLQQVWNR</sequence>
<dbReference type="GO" id="GO:0005886">
    <property type="term" value="C:plasma membrane"/>
    <property type="evidence" value="ECO:0007669"/>
    <property type="project" value="UniProtKB-SubCell"/>
</dbReference>
<feature type="active site" description="Proton acceptor" evidence="15">
    <location>
        <position position="66"/>
    </location>
</feature>
<evidence type="ECO:0000256" key="6">
    <source>
        <dbReference type="ARBA" id="ARBA00022692"/>
    </source>
</evidence>
<dbReference type="STRING" id="1324314.BVG16_11060"/>
<organism evidence="20 21">
    <name type="scientific">Paenibacillus selenitireducens</name>
    <dbReference type="NCBI Taxonomy" id="1324314"/>
    <lineage>
        <taxon>Bacteria</taxon>
        <taxon>Bacillati</taxon>
        <taxon>Bacillota</taxon>
        <taxon>Bacilli</taxon>
        <taxon>Bacillales</taxon>
        <taxon>Paenibacillaceae</taxon>
        <taxon>Paenibacillus</taxon>
    </lineage>
</organism>
<dbReference type="InterPro" id="IPR036945">
    <property type="entry name" value="DAGK_sf"/>
</dbReference>
<keyword evidence="14" id="KW-1208">Phospholipid metabolism</keyword>
<dbReference type="EMBL" id="MSZX01000004">
    <property type="protein sequence ID" value="OPA78414.1"/>
    <property type="molecule type" value="Genomic_DNA"/>
</dbReference>
<evidence type="ECO:0000256" key="10">
    <source>
        <dbReference type="ARBA" id="ARBA00022989"/>
    </source>
</evidence>
<comment type="cofactor">
    <cofactor evidence="18">
        <name>Mg(2+)</name>
        <dbReference type="ChEBI" id="CHEBI:18420"/>
    </cofactor>
    <text evidence="18">Mn(2+), Zn(2+), Cd(2+) and Co(2+) support activity to lesser extents.</text>
</comment>
<feature type="binding site" evidence="18">
    <location>
        <position position="25"/>
    </location>
    <ligand>
        <name>a divalent metal cation</name>
        <dbReference type="ChEBI" id="CHEBI:60240"/>
    </ligand>
</feature>
<keyword evidence="4" id="KW-0444">Lipid biosynthesis</keyword>
<evidence type="ECO:0000256" key="18">
    <source>
        <dbReference type="PIRSR" id="PIRSR600829-4"/>
    </source>
</evidence>
<proteinExistence type="inferred from homology"/>
<keyword evidence="7 17" id="KW-0547">Nucleotide-binding</keyword>
<dbReference type="CDD" id="cd14265">
    <property type="entry name" value="UDPK_IM_like"/>
    <property type="match status" value="1"/>
</dbReference>
<evidence type="ECO:0000313" key="21">
    <source>
        <dbReference type="Proteomes" id="UP000190188"/>
    </source>
</evidence>
<keyword evidence="6 19" id="KW-0812">Transmembrane</keyword>
<dbReference type="Proteomes" id="UP000190188">
    <property type="component" value="Unassembled WGS sequence"/>
</dbReference>
<gene>
    <name evidence="20" type="ORF">BVG16_11060</name>
</gene>
<keyword evidence="18" id="KW-0479">Metal-binding</keyword>
<comment type="subcellular location">
    <subcellularLocation>
        <location evidence="1">Cell membrane</location>
        <topology evidence="1">Multi-pass membrane protein</topology>
    </subcellularLocation>
</comment>
<evidence type="ECO:0000256" key="3">
    <source>
        <dbReference type="ARBA" id="ARBA00022475"/>
    </source>
</evidence>
<dbReference type="OrthoDB" id="9789934at2"/>
<feature type="binding site" evidence="17">
    <location>
        <begin position="91"/>
        <end position="92"/>
    </location>
    <ligand>
        <name>ATP</name>
        <dbReference type="ChEBI" id="CHEBI:30616"/>
    </ligand>
</feature>
<keyword evidence="11" id="KW-0443">Lipid metabolism</keyword>
<dbReference type="InterPro" id="IPR000829">
    <property type="entry name" value="DAGK"/>
</dbReference>
<evidence type="ECO:0000256" key="1">
    <source>
        <dbReference type="ARBA" id="ARBA00004651"/>
    </source>
</evidence>
<dbReference type="PANTHER" id="PTHR34299:SF1">
    <property type="entry name" value="DIACYLGLYCEROL KINASE"/>
    <property type="match status" value="1"/>
</dbReference>
<name>A0A1T2XEU6_9BACL</name>
<feature type="transmembrane region" description="Helical" evidence="19">
    <location>
        <begin position="93"/>
        <end position="117"/>
    </location>
</feature>
<evidence type="ECO:0000256" key="2">
    <source>
        <dbReference type="ARBA" id="ARBA00005967"/>
    </source>
</evidence>
<keyword evidence="18" id="KW-0460">Magnesium</keyword>
<feature type="binding site" evidence="17">
    <location>
        <position position="25"/>
    </location>
    <ligand>
        <name>ATP</name>
        <dbReference type="ChEBI" id="CHEBI:30616"/>
    </ligand>
</feature>
<evidence type="ECO:0000256" key="17">
    <source>
        <dbReference type="PIRSR" id="PIRSR600829-3"/>
    </source>
</evidence>
<evidence type="ECO:0000256" key="15">
    <source>
        <dbReference type="PIRSR" id="PIRSR600829-1"/>
    </source>
</evidence>
<evidence type="ECO:0000256" key="4">
    <source>
        <dbReference type="ARBA" id="ARBA00022516"/>
    </source>
</evidence>
<feature type="transmembrane region" description="Helical" evidence="19">
    <location>
        <begin position="28"/>
        <end position="46"/>
    </location>
</feature>
<evidence type="ECO:0000256" key="11">
    <source>
        <dbReference type="ARBA" id="ARBA00023098"/>
    </source>
</evidence>
<dbReference type="Gene3D" id="1.10.287.3610">
    <property type="match status" value="1"/>
</dbReference>
<evidence type="ECO:0000256" key="14">
    <source>
        <dbReference type="ARBA" id="ARBA00023264"/>
    </source>
</evidence>
<reference evidence="20 21" key="1">
    <citation type="submission" date="2017-01" db="EMBL/GenBank/DDBJ databases">
        <title>Genome analysis of Paenibacillus selenitrireducens ES3-24.</title>
        <authorList>
            <person name="Xu D."/>
            <person name="Yao R."/>
            <person name="Zheng S."/>
        </authorList>
    </citation>
    <scope>NUCLEOTIDE SEQUENCE [LARGE SCALE GENOMIC DNA]</scope>
    <source>
        <strain evidence="20 21">ES3-24</strain>
    </source>
</reference>
<feature type="binding site" evidence="17">
    <location>
        <begin position="82"/>
        <end position="84"/>
    </location>
    <ligand>
        <name>ATP</name>
        <dbReference type="ChEBI" id="CHEBI:30616"/>
    </ligand>
</feature>
<dbReference type="PROSITE" id="PS01069">
    <property type="entry name" value="DAGK_PROKAR"/>
    <property type="match status" value="1"/>
</dbReference>
<feature type="binding site" evidence="16">
    <location>
        <position position="66"/>
    </location>
    <ligand>
        <name>substrate</name>
    </ligand>
</feature>
<dbReference type="AlphaFoldDB" id="A0A1T2XEU6"/>
<dbReference type="GO" id="GO:0016301">
    <property type="term" value="F:kinase activity"/>
    <property type="evidence" value="ECO:0007669"/>
    <property type="project" value="UniProtKB-KW"/>
</dbReference>
<evidence type="ECO:0000256" key="5">
    <source>
        <dbReference type="ARBA" id="ARBA00022679"/>
    </source>
</evidence>
<evidence type="ECO:0000256" key="13">
    <source>
        <dbReference type="ARBA" id="ARBA00023209"/>
    </source>
</evidence>
<evidence type="ECO:0000256" key="12">
    <source>
        <dbReference type="ARBA" id="ARBA00023136"/>
    </source>
</evidence>
<dbReference type="PANTHER" id="PTHR34299">
    <property type="entry name" value="DIACYLGLYCEROL KINASE"/>
    <property type="match status" value="1"/>
</dbReference>
<evidence type="ECO:0000256" key="16">
    <source>
        <dbReference type="PIRSR" id="PIRSR600829-2"/>
    </source>
</evidence>
<dbReference type="Pfam" id="PF01219">
    <property type="entry name" value="DAGK_prokar"/>
    <property type="match status" value="1"/>
</dbReference>
<evidence type="ECO:0000256" key="7">
    <source>
        <dbReference type="ARBA" id="ARBA00022741"/>
    </source>
</evidence>
<keyword evidence="8 20" id="KW-0418">Kinase</keyword>